<evidence type="ECO:0000259" key="23">
    <source>
        <dbReference type="PROSITE" id="PS50929"/>
    </source>
</evidence>
<keyword evidence="11" id="KW-1278">Translocase</keyword>
<keyword evidence="4 21" id="KW-0812">Transmembrane</keyword>
<keyword evidence="12 21" id="KW-1133">Transmembrane helix</keyword>
<accession>A0AAD9JBY0</accession>
<evidence type="ECO:0000313" key="24">
    <source>
        <dbReference type="EMBL" id="KAK2150002.1"/>
    </source>
</evidence>
<evidence type="ECO:0000256" key="10">
    <source>
        <dbReference type="ARBA" id="ARBA00022946"/>
    </source>
</evidence>
<keyword evidence="3" id="KW-0813">Transport</keyword>
<dbReference type="GO" id="GO:0090374">
    <property type="term" value="P:oligopeptide export from mitochondrion"/>
    <property type="evidence" value="ECO:0007669"/>
    <property type="project" value="TreeGrafter"/>
</dbReference>
<gene>
    <name evidence="24" type="ORF">LSH36_427g01031</name>
</gene>
<dbReference type="PROSITE" id="PS50893">
    <property type="entry name" value="ABC_TRANSPORTER_2"/>
    <property type="match status" value="1"/>
</dbReference>
<evidence type="ECO:0000256" key="4">
    <source>
        <dbReference type="ARBA" id="ARBA00022692"/>
    </source>
</evidence>
<dbReference type="Gene3D" id="1.20.1560.10">
    <property type="entry name" value="ABC transporter type 1, transmembrane domain"/>
    <property type="match status" value="1"/>
</dbReference>
<dbReference type="CDD" id="cd03249">
    <property type="entry name" value="ABC_MTABC3_MDL1_MDL2"/>
    <property type="match status" value="1"/>
</dbReference>
<feature type="transmembrane region" description="Helical" evidence="21">
    <location>
        <begin position="374"/>
        <end position="393"/>
    </location>
</feature>
<evidence type="ECO:0000256" key="21">
    <source>
        <dbReference type="SAM" id="Phobius"/>
    </source>
</evidence>
<dbReference type="PROSITE" id="PS00211">
    <property type="entry name" value="ABC_TRANSPORTER_1"/>
    <property type="match status" value="1"/>
</dbReference>
<dbReference type="GO" id="GO:0042802">
    <property type="term" value="F:identical protein binding"/>
    <property type="evidence" value="ECO:0007669"/>
    <property type="project" value="UniProtKB-ARBA"/>
</dbReference>
<dbReference type="SUPFAM" id="SSF90123">
    <property type="entry name" value="ABC transporter transmembrane region"/>
    <property type="match status" value="1"/>
</dbReference>
<comment type="function">
    <text evidence="17">ATP-dependent transporter located in the mitochondrial inner membrane that catalyzes the export of biliverdin from the mitochondrial matrix, and plays a crucial role in hemoglobin synthesis and antioxidative stress. Participates in the early step of the heme biosynthetic process during insertion of iron into protoporphyrin IX (PPIX). Involved in the stabilization of the iron transporter mitoferrin-1/SLC25A37. In addition may be involved in mitochondrial unfolded protein response (UPRmt) signaling pathway, although ABCB10 probably does not participate in peptide export from mitochondria.</text>
</comment>
<feature type="domain" description="ABC transmembrane type-1" evidence="23">
    <location>
        <begin position="149"/>
        <end position="435"/>
    </location>
</feature>
<evidence type="ECO:0000256" key="19">
    <source>
        <dbReference type="ARBA" id="ARBA00075187"/>
    </source>
</evidence>
<keyword evidence="15 21" id="KW-0472">Membrane</keyword>
<dbReference type="InterPro" id="IPR011527">
    <property type="entry name" value="ABC1_TM_dom"/>
</dbReference>
<dbReference type="InterPro" id="IPR027417">
    <property type="entry name" value="P-loop_NTPase"/>
</dbReference>
<evidence type="ECO:0000256" key="2">
    <source>
        <dbReference type="ARBA" id="ARBA00005580"/>
    </source>
</evidence>
<feature type="transmembrane region" description="Helical" evidence="21">
    <location>
        <begin position="148"/>
        <end position="169"/>
    </location>
</feature>
<dbReference type="SMART" id="SM00382">
    <property type="entry name" value="AAA"/>
    <property type="match status" value="1"/>
</dbReference>
<dbReference type="InterPro" id="IPR036640">
    <property type="entry name" value="ABC1_TM_sf"/>
</dbReference>
<evidence type="ECO:0000256" key="12">
    <source>
        <dbReference type="ARBA" id="ARBA00022989"/>
    </source>
</evidence>
<keyword evidence="25" id="KW-1185">Reference proteome</keyword>
<evidence type="ECO:0000256" key="6">
    <source>
        <dbReference type="ARBA" id="ARBA00022741"/>
    </source>
</evidence>
<comment type="similarity">
    <text evidence="2">Belongs to the ABC transporter superfamily. ABCB family. Mitochondrial peptide exporter (TC 3.A.1.212) subfamily.</text>
</comment>
<keyword evidence="6" id="KW-0547">Nucleotide-binding</keyword>
<keyword evidence="14" id="KW-0496">Mitochondrion</keyword>
<keyword evidence="10" id="KW-0809">Transit peptide</keyword>
<comment type="caution">
    <text evidence="24">The sequence shown here is derived from an EMBL/GenBank/DDBJ whole genome shotgun (WGS) entry which is preliminary data.</text>
</comment>
<dbReference type="InterPro" id="IPR003439">
    <property type="entry name" value="ABC_transporter-like_ATP-bd"/>
</dbReference>
<dbReference type="GO" id="GO:0005743">
    <property type="term" value="C:mitochondrial inner membrane"/>
    <property type="evidence" value="ECO:0007669"/>
    <property type="project" value="UniProtKB-SubCell"/>
</dbReference>
<dbReference type="Proteomes" id="UP001208570">
    <property type="component" value="Unassembled WGS sequence"/>
</dbReference>
<evidence type="ECO:0000256" key="16">
    <source>
        <dbReference type="ARBA" id="ARBA00052250"/>
    </source>
</evidence>
<evidence type="ECO:0000256" key="14">
    <source>
        <dbReference type="ARBA" id="ARBA00023128"/>
    </source>
</evidence>
<keyword evidence="7" id="KW-0999">Mitochondrion inner membrane</keyword>
<dbReference type="InterPro" id="IPR039421">
    <property type="entry name" value="Type_1_exporter"/>
</dbReference>
<proteinExistence type="inferred from homology"/>
<keyword evidence="8" id="KW-0067">ATP-binding</keyword>
<evidence type="ECO:0000313" key="25">
    <source>
        <dbReference type="Proteomes" id="UP001208570"/>
    </source>
</evidence>
<dbReference type="GO" id="GO:0016887">
    <property type="term" value="F:ATP hydrolysis activity"/>
    <property type="evidence" value="ECO:0007669"/>
    <property type="project" value="InterPro"/>
</dbReference>
<evidence type="ECO:0000256" key="9">
    <source>
        <dbReference type="ARBA" id="ARBA00022842"/>
    </source>
</evidence>
<dbReference type="PROSITE" id="PS50929">
    <property type="entry name" value="ABC_TM1F"/>
    <property type="match status" value="1"/>
</dbReference>
<dbReference type="PANTHER" id="PTHR43394:SF1">
    <property type="entry name" value="ATP-BINDING CASSETTE SUB-FAMILY B MEMBER 10, MITOCHONDRIAL"/>
    <property type="match status" value="1"/>
</dbReference>
<dbReference type="AlphaFoldDB" id="A0AAD9JBY0"/>
<sequence>MMSLLLRTCVAASSRNVIIQEFSSLPRTSHLNLERKCLSLWHRCARCHHHLLSKGFKETSQLFTYTSAPRLMSFRGLCNRTWSRKLLGNNAYINNVIRRVYSTRAEVIKEAGELSKQGRNAVKAVKRIPQVNEIKRLFGLAKSEKMKLAAAVFFLLISSAVTMAVPFGIGRVIDIIYSKADDGNMVKRLRDFCIVLLAVFICGAGANYGRVYFMQMAGNRIIKNLRDVIFRSIIRQEIAFFDKVRTGELINRLSTDTTIVGTSVTMNISDGLRSVTQAIGGITMMAYMSGKLTLVALSIVPPLIIMSRTYGRYVQKITKRVQDSLAESTQVAEERLSNMRTVRAFGQEPKEIATYEERTDHVLLLSKKEAIAKGIFWATTGLSGNVMILSLIYTGGMMMSEAQITVGELSSFLMYAAFVGVSFGGMSSFYSELMRGIGASSRLWNLVDRVPSIPMTAREELPILSRLNLEVDKGRVLAVVGASGSGKSTIASLILRYYDVQGGHLLVDGRDIRDYSPQWMRSHIGVVSQEPSLFSCSIAENITYGAVDASQVTTSEIIEAAKMANAYDFIQGFPDGLDTLVGERGIMLSGGQKQRIAIARAIIKNPKILLLDEATSALDAESEFLVQEALDRIMVGRTVITIAHRLSTIKNADKIAVLHDGAVAEIGTYGELMSIKDGLFRRLVERQTIAS</sequence>
<evidence type="ECO:0000256" key="15">
    <source>
        <dbReference type="ARBA" id="ARBA00023136"/>
    </source>
</evidence>
<organism evidence="24 25">
    <name type="scientific">Paralvinella palmiformis</name>
    <dbReference type="NCBI Taxonomy" id="53620"/>
    <lineage>
        <taxon>Eukaryota</taxon>
        <taxon>Metazoa</taxon>
        <taxon>Spiralia</taxon>
        <taxon>Lophotrochozoa</taxon>
        <taxon>Annelida</taxon>
        <taxon>Polychaeta</taxon>
        <taxon>Sedentaria</taxon>
        <taxon>Canalipalpata</taxon>
        <taxon>Terebellida</taxon>
        <taxon>Terebelliformia</taxon>
        <taxon>Alvinellidae</taxon>
        <taxon>Paralvinella</taxon>
    </lineage>
</organism>
<evidence type="ECO:0000256" key="11">
    <source>
        <dbReference type="ARBA" id="ARBA00022967"/>
    </source>
</evidence>
<feature type="domain" description="ABC transporter" evidence="22">
    <location>
        <begin position="448"/>
        <end position="685"/>
    </location>
</feature>
<dbReference type="SUPFAM" id="SSF52540">
    <property type="entry name" value="P-loop containing nucleoside triphosphate hydrolases"/>
    <property type="match status" value="1"/>
</dbReference>
<evidence type="ECO:0000256" key="3">
    <source>
        <dbReference type="ARBA" id="ARBA00022448"/>
    </source>
</evidence>
<dbReference type="GO" id="GO:0005524">
    <property type="term" value="F:ATP binding"/>
    <property type="evidence" value="ECO:0007669"/>
    <property type="project" value="UniProtKB-KW"/>
</dbReference>
<dbReference type="PIRSF" id="PIRSF002773">
    <property type="entry name" value="ABC_prm/ATPase_B"/>
    <property type="match status" value="1"/>
</dbReference>
<evidence type="ECO:0000256" key="18">
    <source>
        <dbReference type="ARBA" id="ARBA00072683"/>
    </source>
</evidence>
<dbReference type="Gene3D" id="3.40.50.300">
    <property type="entry name" value="P-loop containing nucleotide triphosphate hydrolases"/>
    <property type="match status" value="1"/>
</dbReference>
<feature type="transmembrane region" description="Helical" evidence="21">
    <location>
        <begin position="413"/>
        <end position="433"/>
    </location>
</feature>
<dbReference type="PANTHER" id="PTHR43394">
    <property type="entry name" value="ATP-DEPENDENT PERMEASE MDL1, MITOCHONDRIAL"/>
    <property type="match status" value="1"/>
</dbReference>
<keyword evidence="5" id="KW-0479">Metal-binding</keyword>
<dbReference type="FunFam" id="1.20.1560.10:FF:000048">
    <property type="entry name" value="ATP-binding cassette sub-family B member 10, mitochondrial"/>
    <property type="match status" value="1"/>
</dbReference>
<comment type="catalytic activity">
    <reaction evidence="16">
        <text>biliverdin IXalpha(in) + ATP + H2O = biliverdin IXalpha(out) + ADP + phosphate + H(+)</text>
        <dbReference type="Rhea" id="RHEA:82359"/>
        <dbReference type="ChEBI" id="CHEBI:15377"/>
        <dbReference type="ChEBI" id="CHEBI:15378"/>
        <dbReference type="ChEBI" id="CHEBI:30616"/>
        <dbReference type="ChEBI" id="CHEBI:43474"/>
        <dbReference type="ChEBI" id="CHEBI:57991"/>
        <dbReference type="ChEBI" id="CHEBI:456216"/>
    </reaction>
    <physiologicalReaction direction="left-to-right" evidence="16">
        <dbReference type="Rhea" id="RHEA:82360"/>
    </physiologicalReaction>
</comment>
<protein>
    <recommendedName>
        <fullName evidence="18">ATP-binding cassette sub-family B member 10, mitochondrial</fullName>
    </recommendedName>
    <alternativeName>
        <fullName evidence="19">ABC-mitochondrial erythroid protein</fullName>
    </alternativeName>
    <alternativeName>
        <fullName evidence="20">ATP-binding cassette transporter 10</fullName>
    </alternativeName>
</protein>
<evidence type="ECO:0000259" key="22">
    <source>
        <dbReference type="PROSITE" id="PS50893"/>
    </source>
</evidence>
<dbReference type="InterPro" id="IPR003593">
    <property type="entry name" value="AAA+_ATPase"/>
</dbReference>
<evidence type="ECO:0000256" key="13">
    <source>
        <dbReference type="ARBA" id="ARBA00022990"/>
    </source>
</evidence>
<evidence type="ECO:0000256" key="5">
    <source>
        <dbReference type="ARBA" id="ARBA00022723"/>
    </source>
</evidence>
<comment type="subcellular location">
    <subcellularLocation>
        <location evidence="1">Mitochondrion inner membrane</location>
        <topology evidence="1">Multi-pass membrane protein</topology>
    </subcellularLocation>
</comment>
<dbReference type="GO" id="GO:0015421">
    <property type="term" value="F:ABC-type oligopeptide transporter activity"/>
    <property type="evidence" value="ECO:0007669"/>
    <property type="project" value="TreeGrafter"/>
</dbReference>
<dbReference type="GO" id="GO:0046872">
    <property type="term" value="F:metal ion binding"/>
    <property type="evidence" value="ECO:0007669"/>
    <property type="project" value="UniProtKB-KW"/>
</dbReference>
<dbReference type="Pfam" id="PF00664">
    <property type="entry name" value="ABC_membrane"/>
    <property type="match status" value="1"/>
</dbReference>
<evidence type="ECO:0000256" key="7">
    <source>
        <dbReference type="ARBA" id="ARBA00022792"/>
    </source>
</evidence>
<keyword evidence="13" id="KW-0007">Acetylation</keyword>
<reference evidence="24" key="1">
    <citation type="journal article" date="2023" name="Mol. Biol. Evol.">
        <title>Third-Generation Sequencing Reveals the Adaptive Role of the Epigenome in Three Deep-Sea Polychaetes.</title>
        <authorList>
            <person name="Perez M."/>
            <person name="Aroh O."/>
            <person name="Sun Y."/>
            <person name="Lan Y."/>
            <person name="Juniper S.K."/>
            <person name="Young C.R."/>
            <person name="Angers B."/>
            <person name="Qian P.Y."/>
        </authorList>
    </citation>
    <scope>NUCLEOTIDE SEQUENCE</scope>
    <source>
        <strain evidence="24">P08H-3</strain>
    </source>
</reference>
<feature type="transmembrane region" description="Helical" evidence="21">
    <location>
        <begin position="189"/>
        <end position="208"/>
    </location>
</feature>
<dbReference type="Pfam" id="PF00005">
    <property type="entry name" value="ABC_tran"/>
    <property type="match status" value="1"/>
</dbReference>
<dbReference type="EMBL" id="JAODUP010000427">
    <property type="protein sequence ID" value="KAK2150002.1"/>
    <property type="molecule type" value="Genomic_DNA"/>
</dbReference>
<evidence type="ECO:0000256" key="1">
    <source>
        <dbReference type="ARBA" id="ARBA00004448"/>
    </source>
</evidence>
<evidence type="ECO:0000256" key="20">
    <source>
        <dbReference type="ARBA" id="ARBA00083334"/>
    </source>
</evidence>
<feature type="transmembrane region" description="Helical" evidence="21">
    <location>
        <begin position="292"/>
        <end position="310"/>
    </location>
</feature>
<keyword evidence="9" id="KW-0460">Magnesium</keyword>
<dbReference type="CDD" id="cd18573">
    <property type="entry name" value="ABC_6TM_ABCB10_like"/>
    <property type="match status" value="1"/>
</dbReference>
<name>A0AAD9JBY0_9ANNE</name>
<dbReference type="FunFam" id="3.40.50.300:FF:000403">
    <property type="entry name" value="ATP-binding cassette sub-family B member 8, mitochondrial"/>
    <property type="match status" value="1"/>
</dbReference>
<dbReference type="InterPro" id="IPR017871">
    <property type="entry name" value="ABC_transporter-like_CS"/>
</dbReference>
<evidence type="ECO:0000256" key="17">
    <source>
        <dbReference type="ARBA" id="ARBA00055589"/>
    </source>
</evidence>
<evidence type="ECO:0000256" key="8">
    <source>
        <dbReference type="ARBA" id="ARBA00022840"/>
    </source>
</evidence>